<dbReference type="PANTHER" id="PTHR10127:SF883">
    <property type="entry name" value="ZINC METALLOPROTEINASE NAS-8"/>
    <property type="match status" value="1"/>
</dbReference>
<evidence type="ECO:0000313" key="5">
    <source>
        <dbReference type="EMBL" id="VDK42836.1"/>
    </source>
</evidence>
<dbReference type="InterPro" id="IPR006026">
    <property type="entry name" value="Peptidase_Metallo"/>
</dbReference>
<gene>
    <name evidence="5" type="ORF">ASIM_LOCUS10352</name>
</gene>
<dbReference type="EMBL" id="UYRR01030995">
    <property type="protein sequence ID" value="VDK42836.1"/>
    <property type="molecule type" value="Genomic_DNA"/>
</dbReference>
<dbReference type="Gene3D" id="3.40.390.10">
    <property type="entry name" value="Collagenase (Catalytic Domain)"/>
    <property type="match status" value="1"/>
</dbReference>
<evidence type="ECO:0000313" key="6">
    <source>
        <dbReference type="Proteomes" id="UP000267096"/>
    </source>
</evidence>
<evidence type="ECO:0000259" key="4">
    <source>
        <dbReference type="PROSITE" id="PS51864"/>
    </source>
</evidence>
<proteinExistence type="predicted"/>
<keyword evidence="2 3" id="KW-0482">Metalloprotease</keyword>
<dbReference type="PANTHER" id="PTHR10127">
    <property type="entry name" value="DISCOIDIN, CUB, EGF, LAMININ , AND ZINC METALLOPROTEASE DOMAIN CONTAINING"/>
    <property type="match status" value="1"/>
</dbReference>
<reference evidence="5 6" key="2">
    <citation type="submission" date="2018-11" db="EMBL/GenBank/DDBJ databases">
        <authorList>
            <consortium name="Pathogen Informatics"/>
        </authorList>
    </citation>
    <scope>NUCLEOTIDE SEQUENCE [LARGE SCALE GENOMIC DNA]</scope>
</reference>
<dbReference type="InterPro" id="IPR024079">
    <property type="entry name" value="MetalloPept_cat_dom_sf"/>
</dbReference>
<dbReference type="OrthoDB" id="6665824at2759"/>
<accession>A0A0M3JS64</accession>
<feature type="binding site" evidence="2">
    <location>
        <position position="186"/>
    </location>
    <ligand>
        <name>Zn(2+)</name>
        <dbReference type="ChEBI" id="CHEBI:29105"/>
        <note>catalytic</note>
    </ligand>
</feature>
<dbReference type="SUPFAM" id="SSF55486">
    <property type="entry name" value="Metalloproteases ('zincins'), catalytic domain"/>
    <property type="match status" value="1"/>
</dbReference>
<keyword evidence="6" id="KW-1185">Reference proteome</keyword>
<protein>
    <recommendedName>
        <fullName evidence="3">Metalloendopeptidase</fullName>
        <ecNumber evidence="3">3.4.24.-</ecNumber>
    </recommendedName>
</protein>
<keyword evidence="2 3" id="KW-0479">Metal-binding</keyword>
<dbReference type="PROSITE" id="PS51864">
    <property type="entry name" value="ASTACIN"/>
    <property type="match status" value="1"/>
</dbReference>
<feature type="binding site" evidence="2">
    <location>
        <position position="176"/>
    </location>
    <ligand>
        <name>Zn(2+)</name>
        <dbReference type="ChEBI" id="CHEBI:29105"/>
        <note>catalytic</note>
    </ligand>
</feature>
<dbReference type="GO" id="GO:0006508">
    <property type="term" value="P:proteolysis"/>
    <property type="evidence" value="ECO:0007669"/>
    <property type="project" value="UniProtKB-KW"/>
</dbReference>
<dbReference type="Pfam" id="PF01400">
    <property type="entry name" value="Astacin"/>
    <property type="match status" value="2"/>
</dbReference>
<dbReference type="WBParaSite" id="ASIM_0001079401-mRNA-1">
    <property type="protein sequence ID" value="ASIM_0001079401-mRNA-1"/>
    <property type="gene ID" value="ASIM_0001079401"/>
</dbReference>
<sequence length="367" mass="41405">MEPLVTLTVSSNLPGNKSQNLETFIDNTNVIVSLNNHHKTIAISQSQAAEAAKFNGIGEIAVKSQAEVKFDGPRSVSILSKQNFFRGDIRGKAAWSRRVSRGKLNLIGLIIQHVLASAFQEYHTRTCIRFTPRIVFDYDYLYIGKIDGCYSDVGRAGGRQEVSLDNGCLQYSTAIHELMHAIGFFHEHERWDRDNFIAILWSNIDQGERTYENNFAMVQASVLWKRQCTLSGAYDQFSKVDLTDSSYYGQPYDYYSIMHYDSLAFSKNGHETLIARSPGMTSIMGSAVDFSASDVAKINAMYSCSTAATKRTYFYNNYVFPQTNRLINVFRHHLSKLSKSLSSILTVPFNSPKDDTLLILPNESQKK</sequence>
<dbReference type="CDD" id="cd04280">
    <property type="entry name" value="ZnMc_astacin_like"/>
    <property type="match status" value="1"/>
</dbReference>
<dbReference type="GO" id="GO:0008270">
    <property type="term" value="F:zinc ion binding"/>
    <property type="evidence" value="ECO:0007669"/>
    <property type="project" value="UniProtKB-UniRule"/>
</dbReference>
<evidence type="ECO:0000256" key="3">
    <source>
        <dbReference type="RuleBase" id="RU361183"/>
    </source>
</evidence>
<evidence type="ECO:0000256" key="1">
    <source>
        <dbReference type="ARBA" id="ARBA00023157"/>
    </source>
</evidence>
<dbReference type="SMART" id="SM00235">
    <property type="entry name" value="ZnMc"/>
    <property type="match status" value="1"/>
</dbReference>
<dbReference type="PRINTS" id="PR00480">
    <property type="entry name" value="ASTACIN"/>
</dbReference>
<dbReference type="Proteomes" id="UP000267096">
    <property type="component" value="Unassembled WGS sequence"/>
</dbReference>
<name>A0A0M3JS64_ANISI</name>
<organism evidence="7">
    <name type="scientific">Anisakis simplex</name>
    <name type="common">Herring worm</name>
    <dbReference type="NCBI Taxonomy" id="6269"/>
    <lineage>
        <taxon>Eukaryota</taxon>
        <taxon>Metazoa</taxon>
        <taxon>Ecdysozoa</taxon>
        <taxon>Nematoda</taxon>
        <taxon>Chromadorea</taxon>
        <taxon>Rhabditida</taxon>
        <taxon>Spirurina</taxon>
        <taxon>Ascaridomorpha</taxon>
        <taxon>Ascaridoidea</taxon>
        <taxon>Anisakidae</taxon>
        <taxon>Anisakis</taxon>
        <taxon>Anisakis simplex complex</taxon>
    </lineage>
</organism>
<keyword evidence="2 3" id="KW-0645">Protease</keyword>
<keyword evidence="1" id="KW-1015">Disulfide bond</keyword>
<keyword evidence="2 3" id="KW-0862">Zinc</keyword>
<evidence type="ECO:0000313" key="7">
    <source>
        <dbReference type="WBParaSite" id="ASIM_0001079401-mRNA-1"/>
    </source>
</evidence>
<feature type="active site" evidence="2">
    <location>
        <position position="177"/>
    </location>
</feature>
<comment type="caution">
    <text evidence="2">Lacks conserved residue(s) required for the propagation of feature annotation.</text>
</comment>
<feature type="domain" description="Peptidase M12A" evidence="4">
    <location>
        <begin position="55"/>
        <end position="305"/>
    </location>
</feature>
<dbReference type="GO" id="GO:0004222">
    <property type="term" value="F:metalloendopeptidase activity"/>
    <property type="evidence" value="ECO:0007669"/>
    <property type="project" value="UniProtKB-UniRule"/>
</dbReference>
<keyword evidence="2 3" id="KW-0378">Hydrolase</keyword>
<dbReference type="InterPro" id="IPR001506">
    <property type="entry name" value="Peptidase_M12A"/>
</dbReference>
<dbReference type="AlphaFoldDB" id="A0A0M3JS64"/>
<comment type="cofactor">
    <cofactor evidence="2 3">
        <name>Zn(2+)</name>
        <dbReference type="ChEBI" id="CHEBI:29105"/>
    </cofactor>
    <text evidence="2 3">Binds 1 zinc ion per subunit.</text>
</comment>
<evidence type="ECO:0000256" key="2">
    <source>
        <dbReference type="PROSITE-ProRule" id="PRU01211"/>
    </source>
</evidence>
<dbReference type="EC" id="3.4.24.-" evidence="3"/>
<dbReference type="InterPro" id="IPR034035">
    <property type="entry name" value="Astacin-like_dom"/>
</dbReference>
<reference evidence="7" key="1">
    <citation type="submission" date="2017-02" db="UniProtKB">
        <authorList>
            <consortium name="WormBaseParasite"/>
        </authorList>
    </citation>
    <scope>IDENTIFICATION</scope>
</reference>
<feature type="binding site" evidence="2">
    <location>
        <position position="180"/>
    </location>
    <ligand>
        <name>Zn(2+)</name>
        <dbReference type="ChEBI" id="CHEBI:29105"/>
        <note>catalytic</note>
    </ligand>
</feature>